<feature type="compositionally biased region" description="Low complexity" evidence="4">
    <location>
        <begin position="490"/>
        <end position="502"/>
    </location>
</feature>
<feature type="compositionally biased region" description="Basic and acidic residues" evidence="4">
    <location>
        <begin position="884"/>
        <end position="893"/>
    </location>
</feature>
<dbReference type="AlphaFoldDB" id="A0A2G9UCG5"/>
<dbReference type="GO" id="GO:0004867">
    <property type="term" value="F:serine-type endopeptidase inhibitor activity"/>
    <property type="evidence" value="ECO:0007669"/>
    <property type="project" value="UniProtKB-KW"/>
</dbReference>
<dbReference type="InterPro" id="IPR002223">
    <property type="entry name" value="Kunitz_BPTI"/>
</dbReference>
<dbReference type="SMART" id="SM00131">
    <property type="entry name" value="KU"/>
    <property type="match status" value="4"/>
</dbReference>
<evidence type="ECO:0000313" key="6">
    <source>
        <dbReference type="EMBL" id="PIO67926.1"/>
    </source>
</evidence>
<dbReference type="FunFam" id="4.10.410.10:FF:000006">
    <property type="entry name" value="Serine peptidase inhibitor, Kunitz type 1"/>
    <property type="match status" value="1"/>
</dbReference>
<feature type="non-terminal residue" evidence="6">
    <location>
        <position position="1097"/>
    </location>
</feature>
<feature type="domain" description="BPTI/Kunitz inhibitor" evidence="5">
    <location>
        <begin position="100"/>
        <end position="125"/>
    </location>
</feature>
<dbReference type="EMBL" id="KZ347340">
    <property type="protein sequence ID" value="PIO67926.1"/>
    <property type="molecule type" value="Genomic_DNA"/>
</dbReference>
<feature type="compositionally biased region" description="Polar residues" evidence="4">
    <location>
        <begin position="508"/>
        <end position="526"/>
    </location>
</feature>
<dbReference type="Pfam" id="PF00014">
    <property type="entry name" value="Kunitz_BPTI"/>
    <property type="match status" value="4"/>
</dbReference>
<proteinExistence type="predicted"/>
<feature type="domain" description="BPTI/Kunitz inhibitor" evidence="5">
    <location>
        <begin position="1"/>
        <end position="46"/>
    </location>
</feature>
<dbReference type="Gene3D" id="4.10.410.10">
    <property type="entry name" value="Pancreatic trypsin inhibitor Kunitz domain"/>
    <property type="match status" value="4"/>
</dbReference>
<feature type="compositionally biased region" description="Basic and acidic residues" evidence="4">
    <location>
        <begin position="1006"/>
        <end position="1015"/>
    </location>
</feature>
<feature type="region of interest" description="Disordered" evidence="4">
    <location>
        <begin position="406"/>
        <end position="576"/>
    </location>
</feature>
<feature type="compositionally biased region" description="Low complexity" evidence="4">
    <location>
        <begin position="407"/>
        <end position="423"/>
    </location>
</feature>
<sequence length="1097" mass="121433">MNGSVRWRDFENFIQEPMRECKYFFWGGCQGNKNNFEKVEECESTCGIAKARDSIPTTPASTTPGQRLPFRTTQGIRITPGNLSRNEDNSVPERLYFKICDVFTYTGCQGNGNNYASREECMAICHKESAPVVVSDFANVCKHDVDAGECNGVFQRFAFDTESGECRPFTYGGCGGNGNNFATLAECRIKCQKVALSAGNLCEHDIEVGECSGVFVRFGYDKSTNDCRQFTYGGCGGNGNNFATIQECRNVCIKKVCNANPQCDLTRCQIVNDRNGCPFCSCPPTSQPSPPGMLQDCVCPSLPGSIVQPPASFDEQDVSPMAPPTPRPTNPTARVMQASVRPPSAPVNVGPPSGPTVGRASPPGTITGQIPRRQDSNQRPSLVTTTYYPETYEAWGIDLNRHPELGSASASFPSSPSTTTQWPAPRPRQKPAVVHREEITPRSVDEATTHRTTTKQQQNMEERRRSTSAPPPITNIVHREQNPSGSVAETTTRFTRMRQQQTPEEGGLSSTRPIPNQRQTTDSIAKSATRPPRTSHHQTFEKHSSATAPSVITFAPRDHSQREARTETTTRFVTTRPQQISEEHFTPNAPRFSRVLSQGQQPLPERSRHVFEDSSKAQPILVKPLEPLRESIQPRADTVPPTRPQPTTSAPEVTDREHQINVVLRENQPSVELPPPEILDRSQLPRQQSVATHPHVYRTNSIGNYNPQQNNNLAGLSPPVDPTYFTYNSQHLGGTGHRQFAVNNVPFNRQLPPTRANWNQSPFPGLEARAMAPQTFSALRPDQQFQIVHPNQFNQPQLNRPHLSIRKPSADVVNGAGLQQFAGPTNIPETGIPHQEMGVSPSLGAQNRQVEASPPDRTSFSSQPHVATQSDTNLVRKMSIDLPFEPHRGRAPEPRTGLSANSQGAGPSPPLMQPTISSFADEQSRPSSAMQSSKFSGVPQEIPHRFRNTPPFMLMVQNEVGPSQRIRTEQNNGNFVPSRAGQPPERVQTPPSPQNPEQSVNSRVEQPSKDNRSWTEQRQPVDPNRSSHNVPINKQAEIKNVQKQFAPTQSTIEDRVTRTDGPPRNEFPRRTIENNRMVVSSRPNQASPVEQGIMETK</sequence>
<feature type="compositionally biased region" description="Polar residues" evidence="4">
    <location>
        <begin position="450"/>
        <end position="459"/>
    </location>
</feature>
<feature type="compositionally biased region" description="Basic and acidic residues" evidence="4">
    <location>
        <begin position="434"/>
        <end position="449"/>
    </location>
</feature>
<organism evidence="6 7">
    <name type="scientific">Teladorsagia circumcincta</name>
    <name type="common">Brown stomach worm</name>
    <name type="synonym">Ostertagia circumcincta</name>
    <dbReference type="NCBI Taxonomy" id="45464"/>
    <lineage>
        <taxon>Eukaryota</taxon>
        <taxon>Metazoa</taxon>
        <taxon>Ecdysozoa</taxon>
        <taxon>Nematoda</taxon>
        <taxon>Chromadorea</taxon>
        <taxon>Rhabditida</taxon>
        <taxon>Rhabditina</taxon>
        <taxon>Rhabditomorpha</taxon>
        <taxon>Strongyloidea</taxon>
        <taxon>Trichostrongylidae</taxon>
        <taxon>Teladorsagia</taxon>
    </lineage>
</organism>
<feature type="compositionally biased region" description="Polar residues" evidence="4">
    <location>
        <begin position="1077"/>
        <end position="1088"/>
    </location>
</feature>
<dbReference type="CDD" id="cd00109">
    <property type="entry name" value="Kunitz-type"/>
    <property type="match status" value="4"/>
</dbReference>
<feature type="domain" description="BPTI/Kunitz inhibitor" evidence="5">
    <location>
        <begin position="202"/>
        <end position="252"/>
    </location>
</feature>
<dbReference type="PANTHER" id="PTHR10083">
    <property type="entry name" value="KUNITZ-TYPE PROTEASE INHIBITOR-RELATED"/>
    <property type="match status" value="1"/>
</dbReference>
<feature type="compositionally biased region" description="Polar residues" evidence="4">
    <location>
        <begin position="1016"/>
        <end position="1032"/>
    </location>
</feature>
<feature type="region of interest" description="Disordered" evidence="4">
    <location>
        <begin position="819"/>
        <end position="942"/>
    </location>
</feature>
<gene>
    <name evidence="6" type="ORF">TELCIR_10307</name>
</gene>
<dbReference type="GO" id="GO:0005615">
    <property type="term" value="C:extracellular space"/>
    <property type="evidence" value="ECO:0007669"/>
    <property type="project" value="TreeGrafter"/>
</dbReference>
<accession>A0A2G9UCG5</accession>
<feature type="region of interest" description="Disordered" evidence="4">
    <location>
        <begin position="631"/>
        <end position="657"/>
    </location>
</feature>
<dbReference type="PRINTS" id="PR00759">
    <property type="entry name" value="BASICPTASE"/>
</dbReference>
<dbReference type="InterPro" id="IPR036880">
    <property type="entry name" value="Kunitz_BPTI_sf"/>
</dbReference>
<dbReference type="PANTHER" id="PTHR10083:SF374">
    <property type="entry name" value="BPTI_KUNITZ INHIBITOR DOMAIN-CONTAINING PROTEIN"/>
    <property type="match status" value="1"/>
</dbReference>
<dbReference type="PROSITE" id="PS00280">
    <property type="entry name" value="BPTI_KUNITZ_1"/>
    <property type="match status" value="2"/>
</dbReference>
<feature type="region of interest" description="Disordered" evidence="4">
    <location>
        <begin position="968"/>
        <end position="1097"/>
    </location>
</feature>
<name>A0A2G9UCG5_TELCI</name>
<evidence type="ECO:0000259" key="5">
    <source>
        <dbReference type="PROSITE" id="PS50279"/>
    </source>
</evidence>
<keyword evidence="3" id="KW-1015">Disulfide bond</keyword>
<evidence type="ECO:0000256" key="2">
    <source>
        <dbReference type="ARBA" id="ARBA00022900"/>
    </source>
</evidence>
<dbReference type="OrthoDB" id="4473401at2759"/>
<evidence type="ECO:0000256" key="1">
    <source>
        <dbReference type="ARBA" id="ARBA00022690"/>
    </source>
</evidence>
<protein>
    <submittedName>
        <fullName evidence="6">Kunitz/Bovine pancreatic trypsin inhibitor domain protein</fullName>
    </submittedName>
</protein>
<feature type="compositionally biased region" description="Polar residues" evidence="4">
    <location>
        <begin position="1041"/>
        <end position="1051"/>
    </location>
</feature>
<dbReference type="SUPFAM" id="SSF57362">
    <property type="entry name" value="BPTI-like"/>
    <property type="match status" value="4"/>
</dbReference>
<dbReference type="InterPro" id="IPR020901">
    <property type="entry name" value="Prtase_inh_Kunz-CS"/>
</dbReference>
<feature type="compositionally biased region" description="Polar residues" evidence="4">
    <location>
        <begin position="995"/>
        <end position="1005"/>
    </location>
</feature>
<evidence type="ECO:0000313" key="7">
    <source>
        <dbReference type="Proteomes" id="UP000230423"/>
    </source>
</evidence>
<keyword evidence="2" id="KW-0722">Serine protease inhibitor</keyword>
<feature type="compositionally biased region" description="Basic and acidic residues" evidence="4">
    <location>
        <begin position="1052"/>
        <end position="1073"/>
    </location>
</feature>
<dbReference type="InterPro" id="IPR050098">
    <property type="entry name" value="TFPI/VKTCI-like"/>
</dbReference>
<evidence type="ECO:0000256" key="4">
    <source>
        <dbReference type="SAM" id="MobiDB-lite"/>
    </source>
</evidence>
<evidence type="ECO:0000256" key="3">
    <source>
        <dbReference type="ARBA" id="ARBA00023157"/>
    </source>
</evidence>
<keyword evidence="7" id="KW-1185">Reference proteome</keyword>
<dbReference type="PROSITE" id="PS50279">
    <property type="entry name" value="BPTI_KUNITZ_2"/>
    <property type="match status" value="4"/>
</dbReference>
<feature type="region of interest" description="Disordered" evidence="4">
    <location>
        <begin position="309"/>
        <end position="378"/>
    </location>
</feature>
<feature type="compositionally biased region" description="Basic and acidic residues" evidence="4">
    <location>
        <begin position="556"/>
        <end position="568"/>
    </location>
</feature>
<feature type="compositionally biased region" description="Polar residues" evidence="4">
    <location>
        <begin position="914"/>
        <end position="935"/>
    </location>
</feature>
<dbReference type="Proteomes" id="UP000230423">
    <property type="component" value="Unassembled WGS sequence"/>
</dbReference>
<feature type="domain" description="BPTI/Kunitz inhibitor" evidence="5">
    <location>
        <begin position="141"/>
        <end position="191"/>
    </location>
</feature>
<keyword evidence="1" id="KW-0646">Protease inhibitor</keyword>
<feature type="compositionally biased region" description="Polar residues" evidence="4">
    <location>
        <begin position="843"/>
        <end position="873"/>
    </location>
</feature>
<reference evidence="6 7" key="1">
    <citation type="submission" date="2015-09" db="EMBL/GenBank/DDBJ databases">
        <title>Draft genome of the parasitic nematode Teladorsagia circumcincta isolate WARC Sus (inbred).</title>
        <authorList>
            <person name="Mitreva M."/>
        </authorList>
    </citation>
    <scope>NUCLEOTIDE SEQUENCE [LARGE SCALE GENOMIC DNA]</scope>
    <source>
        <strain evidence="6 7">S</strain>
    </source>
</reference>